<evidence type="ECO:0000313" key="2">
    <source>
        <dbReference type="EMBL" id="KAH0466418.1"/>
    </source>
</evidence>
<dbReference type="AlphaFoldDB" id="A0AAV7HFS4"/>
<evidence type="ECO:0000256" key="1">
    <source>
        <dbReference type="SAM" id="SignalP"/>
    </source>
</evidence>
<keyword evidence="3" id="KW-1185">Reference proteome</keyword>
<dbReference type="EMBL" id="JAGFBR010000005">
    <property type="protein sequence ID" value="KAH0466418.1"/>
    <property type="molecule type" value="Genomic_DNA"/>
</dbReference>
<reference evidence="2 3" key="1">
    <citation type="journal article" date="2021" name="Hortic Res">
        <title>Chromosome-scale assembly of the Dendrobium chrysotoxum genome enhances the understanding of orchid evolution.</title>
        <authorList>
            <person name="Zhang Y."/>
            <person name="Zhang G.Q."/>
            <person name="Zhang D."/>
            <person name="Liu X.D."/>
            <person name="Xu X.Y."/>
            <person name="Sun W.H."/>
            <person name="Yu X."/>
            <person name="Zhu X."/>
            <person name="Wang Z.W."/>
            <person name="Zhao X."/>
            <person name="Zhong W.Y."/>
            <person name="Chen H."/>
            <person name="Yin W.L."/>
            <person name="Huang T."/>
            <person name="Niu S.C."/>
            <person name="Liu Z.J."/>
        </authorList>
    </citation>
    <scope>NUCLEOTIDE SEQUENCE [LARGE SCALE GENOMIC DNA]</scope>
    <source>
        <strain evidence="2">Lindl</strain>
    </source>
</reference>
<accession>A0AAV7HFS4</accession>
<keyword evidence="1" id="KW-0732">Signal</keyword>
<evidence type="ECO:0000313" key="3">
    <source>
        <dbReference type="Proteomes" id="UP000775213"/>
    </source>
</evidence>
<feature type="signal peptide" evidence="1">
    <location>
        <begin position="1"/>
        <end position="36"/>
    </location>
</feature>
<organism evidence="2 3">
    <name type="scientific">Dendrobium chrysotoxum</name>
    <name type="common">Orchid</name>
    <dbReference type="NCBI Taxonomy" id="161865"/>
    <lineage>
        <taxon>Eukaryota</taxon>
        <taxon>Viridiplantae</taxon>
        <taxon>Streptophyta</taxon>
        <taxon>Embryophyta</taxon>
        <taxon>Tracheophyta</taxon>
        <taxon>Spermatophyta</taxon>
        <taxon>Magnoliopsida</taxon>
        <taxon>Liliopsida</taxon>
        <taxon>Asparagales</taxon>
        <taxon>Orchidaceae</taxon>
        <taxon>Epidendroideae</taxon>
        <taxon>Malaxideae</taxon>
        <taxon>Dendrobiinae</taxon>
        <taxon>Dendrobium</taxon>
    </lineage>
</organism>
<gene>
    <name evidence="2" type="ORF">IEQ34_003656</name>
</gene>
<sequence>MRRWWWLKVAVNSGELFTNPGHILVMLLLLVQLAQEQLLPLPPQYPRQAPDEVGLTKNEATSNQLSDTLVQPIYSSIQCNAIVE</sequence>
<comment type="caution">
    <text evidence="2">The sequence shown here is derived from an EMBL/GenBank/DDBJ whole genome shotgun (WGS) entry which is preliminary data.</text>
</comment>
<proteinExistence type="predicted"/>
<dbReference type="Proteomes" id="UP000775213">
    <property type="component" value="Unassembled WGS sequence"/>
</dbReference>
<name>A0AAV7HFS4_DENCH</name>
<feature type="chain" id="PRO_5043888307" description="Secreted protein" evidence="1">
    <location>
        <begin position="37"/>
        <end position="84"/>
    </location>
</feature>
<protein>
    <recommendedName>
        <fullName evidence="4">Secreted protein</fullName>
    </recommendedName>
</protein>
<evidence type="ECO:0008006" key="4">
    <source>
        <dbReference type="Google" id="ProtNLM"/>
    </source>
</evidence>